<keyword evidence="1" id="KW-0472">Membrane</keyword>
<protein>
    <submittedName>
        <fullName evidence="2">Uncharacterized protein</fullName>
    </submittedName>
</protein>
<organism evidence="2 3">
    <name type="scientific">Candidatus Yanofskybacteria bacterium CG10_big_fil_rev_8_21_14_0_10_46_23</name>
    <dbReference type="NCBI Taxonomy" id="1975098"/>
    <lineage>
        <taxon>Bacteria</taxon>
        <taxon>Candidatus Yanofskyibacteriota</taxon>
    </lineage>
</organism>
<name>A0A2H0R3W4_9BACT</name>
<feature type="transmembrane region" description="Helical" evidence="1">
    <location>
        <begin position="320"/>
        <end position="340"/>
    </location>
</feature>
<keyword evidence="1" id="KW-1133">Transmembrane helix</keyword>
<reference evidence="2 3" key="1">
    <citation type="submission" date="2017-09" db="EMBL/GenBank/DDBJ databases">
        <title>Depth-based differentiation of microbial function through sediment-hosted aquifers and enrichment of novel symbionts in the deep terrestrial subsurface.</title>
        <authorList>
            <person name="Probst A.J."/>
            <person name="Ladd B."/>
            <person name="Jarett J.K."/>
            <person name="Geller-Mcgrath D.E."/>
            <person name="Sieber C.M."/>
            <person name="Emerson J.B."/>
            <person name="Anantharaman K."/>
            <person name="Thomas B.C."/>
            <person name="Malmstrom R."/>
            <person name="Stieglmeier M."/>
            <person name="Klingl A."/>
            <person name="Woyke T."/>
            <person name="Ryan C.M."/>
            <person name="Banfield J.F."/>
        </authorList>
    </citation>
    <scope>NUCLEOTIDE SEQUENCE [LARGE SCALE GENOMIC DNA]</scope>
    <source>
        <strain evidence="2">CG10_big_fil_rev_8_21_14_0_10_46_23</strain>
    </source>
</reference>
<evidence type="ECO:0000313" key="3">
    <source>
        <dbReference type="Proteomes" id="UP000230232"/>
    </source>
</evidence>
<dbReference type="Proteomes" id="UP000230232">
    <property type="component" value="Unassembled WGS sequence"/>
</dbReference>
<gene>
    <name evidence="2" type="ORF">COV31_02835</name>
</gene>
<comment type="caution">
    <text evidence="2">The sequence shown here is derived from an EMBL/GenBank/DDBJ whole genome shotgun (WGS) entry which is preliminary data.</text>
</comment>
<dbReference type="AlphaFoldDB" id="A0A2H0R3W4"/>
<proteinExistence type="predicted"/>
<evidence type="ECO:0000256" key="1">
    <source>
        <dbReference type="SAM" id="Phobius"/>
    </source>
</evidence>
<evidence type="ECO:0000313" key="2">
    <source>
        <dbReference type="EMBL" id="PIR41150.1"/>
    </source>
</evidence>
<keyword evidence="1" id="KW-0812">Transmembrane</keyword>
<accession>A0A2H0R3W4</accession>
<dbReference type="EMBL" id="PCXO01000011">
    <property type="protein sequence ID" value="PIR41150.1"/>
    <property type="molecule type" value="Genomic_DNA"/>
</dbReference>
<sequence length="656" mass="72517">MEKVTLKPQSTEFSHKINDGQSFFDALTATPTQKEEAFLGHLYVLGYVTFKDEDMGYLVNLISSLAKREYYSPIAQETGDPKAAFEHTLKKLNEVLEDFFQKKDFELNMGLMVVAGNHVYISRIGKLNVYLVREREIIDVLNNVNLFQKDVVEQKEFSNIISGSIQKEDKLFFFYPSRSITARKKKIEELLIKNGPAELEKRIAELKGVSNNFIFCGVYIEVKEIRESALSPAPGPKIEKTLAPAPVVAAPAGLPGQSLENLPQTTSPVQKIPVQNVAPKEAPVIIRDMSLNKRENIFSKTLSNVRKTQFLGSVQRSAKFSTVGLVVVILFASVLFVRLLGGESRETRAFISEIQDDLKLAQTYVSQNQLAQARGLISGSLASLSNFPEENKTLTEATQSLNALLDRIDLVRSTTPEILYEYGAEANLDKLAGFENRLFGATATGQIVELSDNVTSLAKSEAFPYLFADEDIIVSTDGVGVRVTARESGAVAGYQLKNALPPLDVAFYGGNIYTLEDEDLVKYSDAARGNTTGSSWLKESLIAEPKKITIDGNVYVLNGQGQLAIYFKGEKINEQTIGIIPTETGKLITGNDLDYLVYVDPQILRAMLFDKKTGGLLGSYRLNTVNSEIADVTLTETGELIILTTDQKVWTLPTIR</sequence>